<evidence type="ECO:0000259" key="11">
    <source>
        <dbReference type="PROSITE" id="PS50989"/>
    </source>
</evidence>
<dbReference type="EMBL" id="MGDE01000191">
    <property type="protein sequence ID" value="OGL44233.1"/>
    <property type="molecule type" value="Genomic_DNA"/>
</dbReference>
<evidence type="ECO:0000256" key="5">
    <source>
        <dbReference type="ARBA" id="ARBA00022832"/>
    </source>
</evidence>
<proteinExistence type="inferred from homology"/>
<dbReference type="Pfam" id="PF03255">
    <property type="entry name" value="ACCA"/>
    <property type="match status" value="1"/>
</dbReference>
<dbReference type="Proteomes" id="UP000178797">
    <property type="component" value="Unassembled WGS sequence"/>
</dbReference>
<dbReference type="GO" id="GO:0005524">
    <property type="term" value="F:ATP binding"/>
    <property type="evidence" value="ECO:0007669"/>
    <property type="project" value="UniProtKB-KW"/>
</dbReference>
<comment type="caution">
    <text evidence="12">The sequence shown here is derived from an EMBL/GenBank/DDBJ whole genome shotgun (WGS) entry which is preliminary data.</text>
</comment>
<comment type="similarity">
    <text evidence="10">Belongs to the AccA family.</text>
</comment>
<dbReference type="EC" id="2.1.3.15" evidence="10"/>
<dbReference type="InterPro" id="IPR011763">
    <property type="entry name" value="COA_CT_C"/>
</dbReference>
<dbReference type="InterPro" id="IPR001095">
    <property type="entry name" value="Acetyl_CoA_COase_a_su"/>
</dbReference>
<keyword evidence="10" id="KW-0963">Cytoplasm</keyword>
<evidence type="ECO:0000256" key="2">
    <source>
        <dbReference type="ARBA" id="ARBA00022516"/>
    </source>
</evidence>
<evidence type="ECO:0000256" key="6">
    <source>
        <dbReference type="ARBA" id="ARBA00022840"/>
    </source>
</evidence>
<comment type="subunit">
    <text evidence="10">Acetyl-CoA carboxylase is a heterohexamer composed of biotin carboxyl carrier protein (AccB), biotin carboxylase (AccC) and two subunits each of ACCase subunit alpha (AccA) and ACCase subunit beta (AccD).</text>
</comment>
<evidence type="ECO:0000256" key="3">
    <source>
        <dbReference type="ARBA" id="ARBA00022679"/>
    </source>
</evidence>
<evidence type="ECO:0000256" key="4">
    <source>
        <dbReference type="ARBA" id="ARBA00022741"/>
    </source>
</evidence>
<evidence type="ECO:0000313" key="12">
    <source>
        <dbReference type="EMBL" id="OGL44233.1"/>
    </source>
</evidence>
<dbReference type="GO" id="GO:2001295">
    <property type="term" value="P:malonyl-CoA biosynthetic process"/>
    <property type="evidence" value="ECO:0007669"/>
    <property type="project" value="UniProtKB-UniRule"/>
</dbReference>
<keyword evidence="4 10" id="KW-0547">Nucleotide-binding</keyword>
<keyword evidence="5 10" id="KW-0276">Fatty acid metabolism</keyword>
<evidence type="ECO:0000256" key="1">
    <source>
        <dbReference type="ARBA" id="ARBA00004956"/>
    </source>
</evidence>
<dbReference type="NCBIfam" id="TIGR00513">
    <property type="entry name" value="accA"/>
    <property type="match status" value="1"/>
</dbReference>
<sequence length="350" mass="38893">MSKGKTQDSSSDFQKSIEELEARISELESVSKKTGIDLSEEVEKLRERSRQKKAEVFSKLTPWQMVQIARDPNRPEVLDYIGTVFEDFVELHGDRAYGDDKAIICGLCKVTEQQPTSVEHTSTGTERKSYKLMLIAHRKGKTTKERVACNFGSPHPEGYRKALEKMKFAEKFHLPIVTLVNTPGAYPGIGAEERGQANIIAKNLFEMSKLRTPIISIVIGEGGSGGALAICVADKLSILENAYLSVISPEGCAAILWRDGSKAPLAAEALKLTPQDLLKLGIVDEIIPEPLGGAHRDSIKMANTLKTYLLKYLEEVKSTNIDELLSRRYEKYRKMGVFVESEQGSTMIKQ</sequence>
<feature type="domain" description="CoA carboxyltransferase C-terminal" evidence="11">
    <location>
        <begin position="37"/>
        <end position="315"/>
    </location>
</feature>
<gene>
    <name evidence="10" type="primary">accA</name>
    <name evidence="12" type="ORF">A2W05_05280</name>
</gene>
<dbReference type="HAMAP" id="MF_00823">
    <property type="entry name" value="AcetylCoA_CT_alpha"/>
    <property type="match status" value="1"/>
</dbReference>
<dbReference type="AlphaFoldDB" id="A0A1F7RRR2"/>
<reference evidence="12 13" key="1">
    <citation type="journal article" date="2016" name="Nat. Commun.">
        <title>Thousands of microbial genomes shed light on interconnected biogeochemical processes in an aquifer system.</title>
        <authorList>
            <person name="Anantharaman K."/>
            <person name="Brown C.T."/>
            <person name="Hug L.A."/>
            <person name="Sharon I."/>
            <person name="Castelle C.J."/>
            <person name="Probst A.J."/>
            <person name="Thomas B.C."/>
            <person name="Singh A."/>
            <person name="Wilkins M.J."/>
            <person name="Karaoz U."/>
            <person name="Brodie E.L."/>
            <person name="Williams K.H."/>
            <person name="Hubbard S.S."/>
            <person name="Banfield J.F."/>
        </authorList>
    </citation>
    <scope>NUCLEOTIDE SEQUENCE [LARGE SCALE GENOMIC DNA]</scope>
</reference>
<keyword evidence="3 10" id="KW-0808">Transferase</keyword>
<dbReference type="PROSITE" id="PS50989">
    <property type="entry name" value="COA_CT_CTER"/>
    <property type="match status" value="1"/>
</dbReference>
<keyword evidence="8 10" id="KW-0275">Fatty acid biosynthesis</keyword>
<comment type="pathway">
    <text evidence="1 10">Lipid metabolism; malonyl-CoA biosynthesis; malonyl-CoA from acetyl-CoA: step 1/1.</text>
</comment>
<accession>A0A1F7RRR2</accession>
<protein>
    <recommendedName>
        <fullName evidence="10">Acetyl-coenzyme A carboxylase carboxyl transferase subunit alpha</fullName>
        <shortName evidence="10">ACCase subunit alpha</shortName>
        <shortName evidence="10">Acetyl-CoA carboxylase carboxyltransferase subunit alpha</shortName>
        <ecNumber evidence="10">2.1.3.15</ecNumber>
    </recommendedName>
</protein>
<organism evidence="12 13">
    <name type="scientific">Candidatus Schekmanbacteria bacterium RBG_16_38_10</name>
    <dbReference type="NCBI Taxonomy" id="1817879"/>
    <lineage>
        <taxon>Bacteria</taxon>
        <taxon>Candidatus Schekmaniibacteriota</taxon>
    </lineage>
</organism>
<comment type="subcellular location">
    <subcellularLocation>
        <location evidence="10">Cytoplasm</location>
    </subcellularLocation>
</comment>
<keyword evidence="7 10" id="KW-0443">Lipid metabolism</keyword>
<evidence type="ECO:0000256" key="8">
    <source>
        <dbReference type="ARBA" id="ARBA00023160"/>
    </source>
</evidence>
<comment type="function">
    <text evidence="10">Component of the acetyl coenzyme A carboxylase (ACC) complex. First, biotin carboxylase catalyzes the carboxylation of biotin on its carrier protein (BCCP) and then the CO(2) group is transferred by the carboxyltransferase to acetyl-CoA to form malonyl-CoA.</text>
</comment>
<keyword evidence="2 10" id="KW-0444">Lipid biosynthesis</keyword>
<dbReference type="SUPFAM" id="SSF52096">
    <property type="entry name" value="ClpP/crotonase"/>
    <property type="match status" value="1"/>
</dbReference>
<dbReference type="UniPathway" id="UPA00655">
    <property type="reaction ID" value="UER00711"/>
</dbReference>
<keyword evidence="6 10" id="KW-0067">ATP-binding</keyword>
<dbReference type="InterPro" id="IPR029045">
    <property type="entry name" value="ClpP/crotonase-like_dom_sf"/>
</dbReference>
<dbReference type="PANTHER" id="PTHR42853">
    <property type="entry name" value="ACETYL-COENZYME A CARBOXYLASE CARBOXYL TRANSFERASE SUBUNIT ALPHA"/>
    <property type="match status" value="1"/>
</dbReference>
<dbReference type="Gene3D" id="3.90.226.10">
    <property type="entry name" value="2-enoyl-CoA Hydratase, Chain A, domain 1"/>
    <property type="match status" value="1"/>
</dbReference>
<dbReference type="GO" id="GO:0003989">
    <property type="term" value="F:acetyl-CoA carboxylase activity"/>
    <property type="evidence" value="ECO:0007669"/>
    <property type="project" value="InterPro"/>
</dbReference>
<dbReference type="NCBIfam" id="NF004344">
    <property type="entry name" value="PRK05724.1"/>
    <property type="match status" value="1"/>
</dbReference>
<evidence type="ECO:0000256" key="9">
    <source>
        <dbReference type="ARBA" id="ARBA00049152"/>
    </source>
</evidence>
<dbReference type="PANTHER" id="PTHR42853:SF3">
    <property type="entry name" value="ACETYL-COENZYME A CARBOXYLASE CARBOXYL TRANSFERASE SUBUNIT ALPHA, CHLOROPLASTIC"/>
    <property type="match status" value="1"/>
</dbReference>
<dbReference type="GO" id="GO:0006633">
    <property type="term" value="P:fatty acid biosynthetic process"/>
    <property type="evidence" value="ECO:0007669"/>
    <property type="project" value="UniProtKB-KW"/>
</dbReference>
<dbReference type="GO" id="GO:0016743">
    <property type="term" value="F:carboxyl- or carbamoyltransferase activity"/>
    <property type="evidence" value="ECO:0007669"/>
    <property type="project" value="UniProtKB-UniRule"/>
</dbReference>
<comment type="catalytic activity">
    <reaction evidence="9 10">
        <text>N(6)-carboxybiotinyl-L-lysyl-[protein] + acetyl-CoA = N(6)-biotinyl-L-lysyl-[protein] + malonyl-CoA</text>
        <dbReference type="Rhea" id="RHEA:54728"/>
        <dbReference type="Rhea" id="RHEA-COMP:10505"/>
        <dbReference type="Rhea" id="RHEA-COMP:10506"/>
        <dbReference type="ChEBI" id="CHEBI:57288"/>
        <dbReference type="ChEBI" id="CHEBI:57384"/>
        <dbReference type="ChEBI" id="CHEBI:83144"/>
        <dbReference type="ChEBI" id="CHEBI:83145"/>
        <dbReference type="EC" id="2.1.3.15"/>
    </reaction>
</comment>
<evidence type="ECO:0000256" key="10">
    <source>
        <dbReference type="HAMAP-Rule" id="MF_00823"/>
    </source>
</evidence>
<name>A0A1F7RRR2_9BACT</name>
<dbReference type="NCBIfam" id="NF041504">
    <property type="entry name" value="AccA_sub"/>
    <property type="match status" value="1"/>
</dbReference>
<dbReference type="GO" id="GO:0009317">
    <property type="term" value="C:acetyl-CoA carboxylase complex"/>
    <property type="evidence" value="ECO:0007669"/>
    <property type="project" value="InterPro"/>
</dbReference>
<evidence type="ECO:0000313" key="13">
    <source>
        <dbReference type="Proteomes" id="UP000178797"/>
    </source>
</evidence>
<evidence type="ECO:0000256" key="7">
    <source>
        <dbReference type="ARBA" id="ARBA00023098"/>
    </source>
</evidence>